<dbReference type="Proteomes" id="UP000274122">
    <property type="component" value="Chromosome"/>
</dbReference>
<dbReference type="RefSeq" id="WP_126356737.1">
    <property type="nucleotide sequence ID" value="NZ_LR134201.1"/>
</dbReference>
<dbReference type="EMBL" id="LR134201">
    <property type="protein sequence ID" value="VEB98583.1"/>
    <property type="molecule type" value="Genomic_DNA"/>
</dbReference>
<dbReference type="AlphaFoldDB" id="A0A447V3P6"/>
<name>A0A447V3P6_9ENTR</name>
<evidence type="ECO:0000313" key="1">
    <source>
        <dbReference type="EMBL" id="VEB98583.1"/>
    </source>
</evidence>
<reference evidence="1 2" key="1">
    <citation type="submission" date="2018-12" db="EMBL/GenBank/DDBJ databases">
        <authorList>
            <consortium name="Pathogen Informatics"/>
        </authorList>
    </citation>
    <scope>NUCLEOTIDE SEQUENCE [LARGE SCALE GENOMIC DNA]</scope>
    <source>
        <strain evidence="1 2">NCTC11466</strain>
    </source>
</reference>
<keyword evidence="2" id="KW-1185">Reference proteome</keyword>
<dbReference type="OrthoDB" id="983063at2"/>
<evidence type="ECO:0000313" key="2">
    <source>
        <dbReference type="Proteomes" id="UP000274122"/>
    </source>
</evidence>
<dbReference type="KEGG" id="clap:NCTC11466_02745"/>
<proteinExistence type="predicted"/>
<organism evidence="1 2">
    <name type="scientific">Cedecea lapagei</name>
    <dbReference type="NCBI Taxonomy" id="158823"/>
    <lineage>
        <taxon>Bacteria</taxon>
        <taxon>Pseudomonadati</taxon>
        <taxon>Pseudomonadota</taxon>
        <taxon>Gammaproteobacteria</taxon>
        <taxon>Enterobacterales</taxon>
        <taxon>Enterobacteriaceae</taxon>
        <taxon>Cedecea</taxon>
    </lineage>
</organism>
<sequence>MKKRFNNPRAIDYLKSFEDLVSLDDKGCNLSLRCKFNFSYFDSNQRCSGKISDWDIDGVGDFFDKIKDYSSRSLSQLQQMGVGKNRHSLLSIYNSYPSNSLFEKPKTVPHQARWGRFRLDQNKRLIGFIIPEDYNGIKHSDTGMLYDSNTFYVVFIDNNHNFYPVKKK</sequence>
<accession>A0A447V3P6</accession>
<gene>
    <name evidence="1" type="ORF">NCTC11466_02745</name>
</gene>
<protein>
    <submittedName>
        <fullName evidence="1">Uncharacterized protein</fullName>
    </submittedName>
</protein>